<evidence type="ECO:0000313" key="2">
    <source>
        <dbReference type="Proteomes" id="UP001066276"/>
    </source>
</evidence>
<dbReference type="EMBL" id="JANPWB010000009">
    <property type="protein sequence ID" value="KAJ1155704.1"/>
    <property type="molecule type" value="Genomic_DNA"/>
</dbReference>
<proteinExistence type="predicted"/>
<protein>
    <submittedName>
        <fullName evidence="1">Uncharacterized protein</fullName>
    </submittedName>
</protein>
<reference evidence="1" key="1">
    <citation type="journal article" date="2022" name="bioRxiv">
        <title>Sequencing and chromosome-scale assembly of the giantPleurodeles waltlgenome.</title>
        <authorList>
            <person name="Brown T."/>
            <person name="Elewa A."/>
            <person name="Iarovenko S."/>
            <person name="Subramanian E."/>
            <person name="Araus A.J."/>
            <person name="Petzold A."/>
            <person name="Susuki M."/>
            <person name="Suzuki K.-i.T."/>
            <person name="Hayashi T."/>
            <person name="Toyoda A."/>
            <person name="Oliveira C."/>
            <person name="Osipova E."/>
            <person name="Leigh N.D."/>
            <person name="Simon A."/>
            <person name="Yun M.H."/>
        </authorList>
    </citation>
    <scope>NUCLEOTIDE SEQUENCE</scope>
    <source>
        <strain evidence="1">20211129_DDA</strain>
        <tissue evidence="1">Liver</tissue>
    </source>
</reference>
<comment type="caution">
    <text evidence="1">The sequence shown here is derived from an EMBL/GenBank/DDBJ whole genome shotgun (WGS) entry which is preliminary data.</text>
</comment>
<evidence type="ECO:0000313" key="1">
    <source>
        <dbReference type="EMBL" id="KAJ1155704.1"/>
    </source>
</evidence>
<gene>
    <name evidence="1" type="ORF">NDU88_008433</name>
</gene>
<dbReference type="AlphaFoldDB" id="A0AAV7RWU9"/>
<keyword evidence="2" id="KW-1185">Reference proteome</keyword>
<dbReference type="Proteomes" id="UP001066276">
    <property type="component" value="Chromosome 5"/>
</dbReference>
<name>A0AAV7RWU9_PLEWA</name>
<accession>A0AAV7RWU9</accession>
<sequence>MHTRLVGEVLNPSSLPAAVAAWETPPTSGKCRKVLIISALCPQRGMRTRLAEEALIPPSLPAAVAAGDTPPTIRKAPGGTYNQRTLPAALDAHQTRVGGLELALPPSSSCDRRQVTYHQESARRCL</sequence>
<organism evidence="1 2">
    <name type="scientific">Pleurodeles waltl</name>
    <name type="common">Iberian ribbed newt</name>
    <dbReference type="NCBI Taxonomy" id="8319"/>
    <lineage>
        <taxon>Eukaryota</taxon>
        <taxon>Metazoa</taxon>
        <taxon>Chordata</taxon>
        <taxon>Craniata</taxon>
        <taxon>Vertebrata</taxon>
        <taxon>Euteleostomi</taxon>
        <taxon>Amphibia</taxon>
        <taxon>Batrachia</taxon>
        <taxon>Caudata</taxon>
        <taxon>Salamandroidea</taxon>
        <taxon>Salamandridae</taxon>
        <taxon>Pleurodelinae</taxon>
        <taxon>Pleurodeles</taxon>
    </lineage>
</organism>